<feature type="binding site" evidence="7">
    <location>
        <begin position="312"/>
        <end position="313"/>
    </location>
    <ligand>
        <name>FMN</name>
        <dbReference type="ChEBI" id="CHEBI:58210"/>
    </ligand>
</feature>
<dbReference type="AlphaFoldDB" id="A0A3P5X7P7"/>
<dbReference type="PANTHER" id="PTHR10578:SF107">
    <property type="entry name" value="2-HYDROXYACID OXIDASE 1"/>
    <property type="match status" value="1"/>
</dbReference>
<keyword evidence="2 7" id="KW-0285">Flavoprotein</keyword>
<feature type="binding site" evidence="7">
    <location>
        <position position="256"/>
    </location>
    <ligand>
        <name>FMN</name>
        <dbReference type="ChEBI" id="CHEBI:58210"/>
    </ligand>
</feature>
<feature type="binding site" evidence="7">
    <location>
        <begin position="289"/>
        <end position="293"/>
    </location>
    <ligand>
        <name>FMN</name>
        <dbReference type="ChEBI" id="CHEBI:58210"/>
    </ligand>
</feature>
<dbReference type="Pfam" id="PF01070">
    <property type="entry name" value="FMN_dh"/>
    <property type="match status" value="1"/>
</dbReference>
<accession>A0A3P5X7P7</accession>
<keyword evidence="10" id="KW-1185">Reference proteome</keyword>
<feature type="domain" description="FMN hydroxy acid dehydrogenase" evidence="8">
    <location>
        <begin position="5"/>
        <end position="362"/>
    </location>
</feature>
<proteinExistence type="inferred from homology"/>
<protein>
    <submittedName>
        <fullName evidence="9">L-lactate dehydrogenase [cytochrome]</fullName>
        <ecNumber evidence="9">1.1.2.3</ecNumber>
    </submittedName>
</protein>
<gene>
    <name evidence="9" type="primary">lldD_2</name>
    <name evidence="9" type="ORF">XINFAN_02636</name>
</gene>
<feature type="active site" description="Proton acceptor" evidence="6">
    <location>
        <position position="258"/>
    </location>
</feature>
<evidence type="ECO:0000313" key="9">
    <source>
        <dbReference type="EMBL" id="VDC30680.1"/>
    </source>
</evidence>
<feature type="binding site" evidence="7">
    <location>
        <position position="261"/>
    </location>
    <ligand>
        <name>glyoxylate</name>
        <dbReference type="ChEBI" id="CHEBI:36655"/>
    </ligand>
</feature>
<dbReference type="PROSITE" id="PS51349">
    <property type="entry name" value="FMN_HYDROXY_ACID_DH_2"/>
    <property type="match status" value="1"/>
</dbReference>
<evidence type="ECO:0000313" key="10">
    <source>
        <dbReference type="Proteomes" id="UP000277498"/>
    </source>
</evidence>
<dbReference type="PIRSF" id="PIRSF000138">
    <property type="entry name" value="Al-hdrx_acd_dh"/>
    <property type="match status" value="1"/>
</dbReference>
<dbReference type="PANTHER" id="PTHR10578">
    <property type="entry name" value="S -2-HYDROXY-ACID OXIDASE-RELATED"/>
    <property type="match status" value="1"/>
</dbReference>
<keyword evidence="3 7" id="KW-0288">FMN</keyword>
<dbReference type="Gene3D" id="3.20.20.70">
    <property type="entry name" value="Aldolase class I"/>
    <property type="match status" value="1"/>
</dbReference>
<dbReference type="GO" id="GO:0010181">
    <property type="term" value="F:FMN binding"/>
    <property type="evidence" value="ECO:0007669"/>
    <property type="project" value="InterPro"/>
</dbReference>
<feature type="binding site" evidence="7">
    <location>
        <position position="162"/>
    </location>
    <ligand>
        <name>FMN</name>
        <dbReference type="ChEBI" id="CHEBI:58210"/>
    </ligand>
</feature>
<evidence type="ECO:0000256" key="5">
    <source>
        <dbReference type="ARBA" id="ARBA00024042"/>
    </source>
</evidence>
<evidence type="ECO:0000256" key="6">
    <source>
        <dbReference type="PIRSR" id="PIRSR000138-1"/>
    </source>
</evidence>
<name>A0A3P5X7P7_9RHOB</name>
<dbReference type="FunFam" id="3.20.20.70:FF:000029">
    <property type="entry name" value="L-lactate dehydrogenase"/>
    <property type="match status" value="1"/>
</dbReference>
<feature type="binding site" evidence="7">
    <location>
        <position position="136"/>
    </location>
    <ligand>
        <name>glyoxylate</name>
        <dbReference type="ChEBI" id="CHEBI:36655"/>
    </ligand>
</feature>
<evidence type="ECO:0000259" key="8">
    <source>
        <dbReference type="PROSITE" id="PS51349"/>
    </source>
</evidence>
<evidence type="ECO:0000256" key="2">
    <source>
        <dbReference type="ARBA" id="ARBA00022630"/>
    </source>
</evidence>
<dbReference type="Proteomes" id="UP000277498">
    <property type="component" value="Unassembled WGS sequence"/>
</dbReference>
<feature type="binding site" evidence="7">
    <location>
        <position position="113"/>
    </location>
    <ligand>
        <name>FMN</name>
        <dbReference type="ChEBI" id="CHEBI:58210"/>
    </ligand>
</feature>
<evidence type="ECO:0000256" key="1">
    <source>
        <dbReference type="ARBA" id="ARBA00001917"/>
    </source>
</evidence>
<feature type="binding site" evidence="7">
    <location>
        <position position="134"/>
    </location>
    <ligand>
        <name>FMN</name>
        <dbReference type="ChEBI" id="CHEBI:58210"/>
    </ligand>
</feature>
<evidence type="ECO:0000256" key="3">
    <source>
        <dbReference type="ARBA" id="ARBA00022643"/>
    </source>
</evidence>
<feature type="binding site" evidence="7">
    <location>
        <position position="234"/>
    </location>
    <ligand>
        <name>FMN</name>
        <dbReference type="ChEBI" id="CHEBI:58210"/>
    </ligand>
</feature>
<dbReference type="InterPro" id="IPR000262">
    <property type="entry name" value="FMN-dep_DH"/>
</dbReference>
<evidence type="ECO:0000256" key="7">
    <source>
        <dbReference type="PIRSR" id="PIRSR000138-2"/>
    </source>
</evidence>
<organism evidence="9 10">
    <name type="scientific">Pseudogemmobacter humi</name>
    <dbReference type="NCBI Taxonomy" id="2483812"/>
    <lineage>
        <taxon>Bacteria</taxon>
        <taxon>Pseudomonadati</taxon>
        <taxon>Pseudomonadota</taxon>
        <taxon>Alphaproteobacteria</taxon>
        <taxon>Rhodobacterales</taxon>
        <taxon>Paracoccaceae</taxon>
        <taxon>Pseudogemmobacter</taxon>
    </lineage>
</organism>
<dbReference type="InterPro" id="IPR012133">
    <property type="entry name" value="Alpha-hydoxy_acid_DH_FMN"/>
</dbReference>
<comment type="similarity">
    <text evidence="5">Belongs to the FMN-dependent alpha-hydroxy acid dehydrogenase family.</text>
</comment>
<dbReference type="InterPro" id="IPR037396">
    <property type="entry name" value="FMN_HAD"/>
</dbReference>
<dbReference type="InterPro" id="IPR013785">
    <property type="entry name" value="Aldolase_TIM"/>
</dbReference>
<reference evidence="9 10" key="1">
    <citation type="submission" date="2018-11" db="EMBL/GenBank/DDBJ databases">
        <authorList>
            <person name="Criscuolo A."/>
        </authorList>
    </citation>
    <scope>NUCLEOTIDE SEQUENCE [LARGE SCALE GENOMIC DNA]</scope>
    <source>
        <strain evidence="9">ACIP111625</strain>
    </source>
</reference>
<dbReference type="RefSeq" id="WP_233352209.1">
    <property type="nucleotide sequence ID" value="NZ_UXAW01000081.1"/>
</dbReference>
<dbReference type="EMBL" id="UXAW01000081">
    <property type="protein sequence ID" value="VDC30680.1"/>
    <property type="molecule type" value="Genomic_DNA"/>
</dbReference>
<keyword evidence="4 9" id="KW-0560">Oxidoreductase</keyword>
<dbReference type="SUPFAM" id="SSF51395">
    <property type="entry name" value="FMN-linked oxidoreductases"/>
    <property type="match status" value="1"/>
</dbReference>
<dbReference type="GO" id="GO:0004460">
    <property type="term" value="F:L-lactate dehydrogenase (cytochrome) activity"/>
    <property type="evidence" value="ECO:0007669"/>
    <property type="project" value="UniProtKB-EC"/>
</dbReference>
<feature type="binding site" evidence="7">
    <location>
        <begin position="84"/>
        <end position="86"/>
    </location>
    <ligand>
        <name>FMN</name>
        <dbReference type="ChEBI" id="CHEBI:58210"/>
    </ligand>
</feature>
<comment type="cofactor">
    <cofactor evidence="1">
        <name>FMN</name>
        <dbReference type="ChEBI" id="CHEBI:58210"/>
    </cofactor>
</comment>
<feature type="binding site" evidence="7">
    <location>
        <position position="258"/>
    </location>
    <ligand>
        <name>FMN</name>
        <dbReference type="ChEBI" id="CHEBI:58210"/>
    </ligand>
</feature>
<dbReference type="EC" id="1.1.2.3" evidence="9"/>
<feature type="binding site" evidence="7">
    <location>
        <position position="170"/>
    </location>
    <ligand>
        <name>glyoxylate</name>
        <dbReference type="ChEBI" id="CHEBI:36655"/>
    </ligand>
</feature>
<sequence length="362" mass="38232">MEPFHIPPEAVALCDYARISAERLPPMVSAWLDGAAADGVTHAANLEAWSRIRLKGRVLADMRGASTGLTLFGQDLEHPLLLAPVAYHRLAHPEGEHATALGAAATGTVMTVSTLASERIEDIAARAQGDLWFQLYVQARRADTEALVVRAEAAGYRALVVTVDAPVKLRNTEARIGFRLPEGVAAVNTAGMPGPELREIPGRSPAFLGLMDAAPRWEDIAWLRARTRLPLILKGITAPEDAMRAIDLGVDGLVVSNHGGRALDSLPASAAILPAVAAAVQNRIPLICDGGIRRGTDVLKAIALGASAVMLGRPQFHALAVGGARGVAHMITILRAELEVAMALTGCRDLTAISPEILWSSS</sequence>
<evidence type="ECO:0000256" key="4">
    <source>
        <dbReference type="ARBA" id="ARBA00023002"/>
    </source>
</evidence>
<dbReference type="CDD" id="cd02809">
    <property type="entry name" value="alpha_hydroxyacid_oxid_FMN"/>
    <property type="match status" value="1"/>
</dbReference>